<dbReference type="Gene3D" id="1.10.418.10">
    <property type="entry name" value="Calponin-like domain"/>
    <property type="match status" value="2"/>
</dbReference>
<dbReference type="GO" id="GO:0051693">
    <property type="term" value="P:actin filament capping"/>
    <property type="evidence" value="ECO:0007669"/>
    <property type="project" value="UniProtKB-UniRule"/>
</dbReference>
<keyword evidence="8 9" id="KW-0206">Cytoskeleton</keyword>
<dbReference type="InterPro" id="IPR001849">
    <property type="entry name" value="PH_domain"/>
</dbReference>
<dbReference type="SUPFAM" id="SSF46966">
    <property type="entry name" value="Spectrin repeat"/>
    <property type="match status" value="13"/>
</dbReference>
<dbReference type="FunFam" id="1.10.418.10:FF:000003">
    <property type="entry name" value="Spectrin beta chain"/>
    <property type="match status" value="1"/>
</dbReference>
<evidence type="ECO:0000256" key="9">
    <source>
        <dbReference type="PIRNR" id="PIRNR002297"/>
    </source>
</evidence>
<dbReference type="FunFam" id="1.20.58.60:FF:000018">
    <property type="entry name" value="Spectrin beta chain"/>
    <property type="match status" value="1"/>
</dbReference>
<feature type="domain" description="Calponin-homology (CH)" evidence="13">
    <location>
        <begin position="125"/>
        <end position="230"/>
    </location>
</feature>
<dbReference type="Gene3D" id="1.20.58.60">
    <property type="match status" value="10"/>
</dbReference>
<dbReference type="SUPFAM" id="SSF50729">
    <property type="entry name" value="PH domain-like"/>
    <property type="match status" value="1"/>
</dbReference>
<feature type="domain" description="Calponin-homology (CH)" evidence="13">
    <location>
        <begin position="6"/>
        <end position="110"/>
    </location>
</feature>
<dbReference type="PROSITE" id="PS50003">
    <property type="entry name" value="PH_DOMAIN"/>
    <property type="match status" value="1"/>
</dbReference>
<feature type="region of interest" description="Disordered" evidence="11">
    <location>
        <begin position="2334"/>
        <end position="2405"/>
    </location>
</feature>
<dbReference type="GO" id="GO:0003779">
    <property type="term" value="F:actin binding"/>
    <property type="evidence" value="ECO:0007669"/>
    <property type="project" value="UniProtKB-KW"/>
</dbReference>
<dbReference type="FunFam" id="1.20.58.60:FF:000019">
    <property type="entry name" value="Spectrin beta chain"/>
    <property type="match status" value="1"/>
</dbReference>
<dbReference type="GO" id="GO:0005543">
    <property type="term" value="F:phospholipid binding"/>
    <property type="evidence" value="ECO:0007669"/>
    <property type="project" value="InterPro"/>
</dbReference>
<sequence length="2405" mass="278564">TDSLDAVQKKTFTKWVNSHLARVSCRIADLYNDLRDGYMLTRLLEVLSGEPLPRPTRGRMRIHCLENVDKALQFLKEQRVHLENVGSHDIVDGNHRLTLGLIWTIILRFQIQVIKIETEDNRETRSAKDALLLWCQMKTAGYPEVNIQNFTSCWRDGLAFNALIHRHRPDLIEFHKLTKSNATYNLQQAFNIAEQNLGLTKLLDPEDVNTENPDEKSIITYVVSFYHYFSKMKALAVEGKRIGKVLDNAIETEKIIERYEALASDLLEWIEKTISIISNQKFANSLTGVQQQLQAFTTYCTIEKPIKFQEKGNLEVLLFTIQSKLRANNQKPYVPHEGKMISDINKVWERLEKAEHERGVALRTELIRQEKLELLAQRFDHKTTMRQAWLNENQRLVSQDNFGYDLPAVEAAMKKHEAIEADISSYEERIGVVVELAAEMEAEGYYDIRRIVARKENILGQWALLKELVVGRKARLEKNLALQKTFQEMVYMIDWMEEMQVQLLSKDFGKHLLEVDDLLQKHSLQEADIAVQAERVQTLNTAALKFTTIEGYQPCDPQVICNRVNHVSTCLEELKQLAAKRRAELEESRQLWAFFQELEESEAWIREKTAILAAQTCGKDLSSVLRLLHKHKTLAGELLSRRALLQQTMKKGKQILTHKSFGTSRIQERVMEVKAEWKHLEDQAGQRLNHLQDALNFFQFNVETDDLLAWLQDTYRLVSSEDFGHDEYSTQSLLKKHRDVREAIDKHRVHVVALRKHMVGLTLHYRELDEVQARMAEVEQLYTEVAEVAVLRQQWLHDALAVYRMFSEVNACEVWIDEKEQWLNKMDIPERLEDVEVVSHRFESLDQEMNSLMGRILDVNQIVQQLLDGGHPSSEEVRSCQDHLNGRWNRIVELVEQKKDHLNSILRIQNYLLECTEIKSQIREKRKAIDATQYVGSDLGGVLALQRKLSTMEGALGVLEPKLIRLQQEAEELAVTHPAQAVEVLVQFEEISVEWEELKCTLQGCEDSLTVASRLQQFIQDLDSFLTWLVQTQTAVASEELPNSLEEAERLINQHAALKEEIGRYEEDYERLQAVNDLLETEEAPLPYVALQQWLQKLDVGWNKLLEMWESRREVLVQAHIFHLFMRDVKQAEAFLNNQESALAHVELPTTVETVEAAIKKHKDFTTTMELNLHRIKAVIEAGESLMGQGNIYSERIKERIETSNQNRKLAQQWLDKLNDQWELQRFLQDCHELGDWVAEKMLMARDTSRDEAQKLHKKWLKHQAFMAELAQNKEWLEKIEKEGQQLIQEKPELSSIVRRKLEEIRECWLDLESTTQAKARQLFEANKADLLVQSYSSLDQRLSQLEGQLSQMDHGQDLTSVNKQLKKLQTMESQMEDWYKEVGDLQVQAASIPQQGMPRDTMSEKQAQVETRIVRLIEPLKERRRILLASKEVHQVGRDLEDEILWVQERLPMATSKEHGTSLQAVQQLMKKNQSLQRELQGHRARVEDVLDRASVIASIRSPEADCVRAGLEQLQHLWETLKLETERRQLTLDAMYQAQQYYFDVAEVEAWLSEQELHMMNEEKGKDEPSTLKLLKKHLVLEQTIEDYAETIGLLSQQCRQLLELGHPDSEQISKRQSQIDRLYVSLKDLVEERKSRLEQQYWLYQLNREVDELEQWIAEREVVASSPELGQDFEHVTVLQEKFTDFVTETGSLGQERVTAVNQMVDELIDYGHADAATIAEWKDGVNEAWADLLELMETRAQMLAASHQLHKFFADCREVLIQIEDKQRRLPEVRACQGGTANTSTLQRLMHTFEQDIQLLVTQVRQLQESAAQLRTLYAGEKAEAIASKEQEVMQSWKELLTFCEECRVQITTVTDKLRFFGAVRDLIIWMDSIICQIGTGEKPRDVSSVEVLMNYHQSLKSEIEARNKNVLLCIEMGKTLLAARNPAAEEIKEKLDKLVAKQKEMSEKWDKHWEKLQHMLEVHQFAQEAMVAEAWLTAQEPFINSRELGNSVDEVEQLIRRHEAFRKAAATWEERFSSLRRLTTVEKLKAEQSKLPPTPLLGRKVFLDPQEASPSRSLTSLDLRGTVGGEAKVAYVRQDLKPERLQPKIDHILESSRTERDQEKEQERERESEMVLADVVLREPGREMLNGESPRDPRGSRSDPQMDHYRRERQQARGEMPRLLNGLPEKSVRPDRPRARDRPKPRRRPRPKEPNTGETRRSRSAPAQSSPPVPQPPTHTVHHEGFLFRKLDIESQKKSSNRSWVNLYCVLSKGEIGFYKDAKNTTTPYNSEPLLNLGSCTCDVTNGYKKKKNVFTLKTKDGSEFLFHAKDEEDLKGWITNITTSIKEHEEIAKWGQPQPTTSSTDEGTRRDGSKADKSEKGERSDRADKVEKGERSEKSEKVERSEKADRRSSTSGKKK</sequence>
<dbReference type="CDD" id="cd10571">
    <property type="entry name" value="PH_beta_spectrin"/>
    <property type="match status" value="1"/>
</dbReference>
<dbReference type="GO" id="GO:0008091">
    <property type="term" value="C:spectrin"/>
    <property type="evidence" value="ECO:0007669"/>
    <property type="project" value="InterPro"/>
</dbReference>
<protein>
    <recommendedName>
        <fullName evidence="9">Spectrin beta chain</fullName>
    </recommendedName>
</protein>
<dbReference type="FunFam" id="1.20.58.60:FF:000033">
    <property type="entry name" value="Spectrin beta chain"/>
    <property type="match status" value="1"/>
</dbReference>
<dbReference type="FunFam" id="1.20.58.60:FF:000011">
    <property type="entry name" value="Spectrin beta chain"/>
    <property type="match status" value="1"/>
</dbReference>
<feature type="compositionally biased region" description="Basic and acidic residues" evidence="11">
    <location>
        <begin position="2352"/>
        <end position="2398"/>
    </location>
</feature>
<gene>
    <name evidence="14" type="primary">sptbn4</name>
</gene>
<comment type="similarity">
    <text evidence="2 9">Belongs to the spectrin family.</text>
</comment>
<dbReference type="Gene3D" id="2.30.29.30">
    <property type="entry name" value="Pleckstrin-homology domain (PH domain)/Phosphotyrosine-binding domain (PTB)"/>
    <property type="match status" value="1"/>
</dbReference>
<dbReference type="PRINTS" id="PR00683">
    <property type="entry name" value="SPECTRINPH"/>
</dbReference>
<evidence type="ECO:0000256" key="6">
    <source>
        <dbReference type="ARBA" id="ARBA00022990"/>
    </source>
</evidence>
<dbReference type="Pfam" id="PF00307">
    <property type="entry name" value="CH"/>
    <property type="match status" value="2"/>
</dbReference>
<dbReference type="PANTHER" id="PTHR11915">
    <property type="entry name" value="SPECTRIN/FILAMIN RELATED CYTOSKELETAL PROTEIN"/>
    <property type="match status" value="1"/>
</dbReference>
<dbReference type="CDD" id="cd00176">
    <property type="entry name" value="SPEC"/>
    <property type="match status" value="9"/>
</dbReference>
<dbReference type="SMART" id="SM00233">
    <property type="entry name" value="PH"/>
    <property type="match status" value="1"/>
</dbReference>
<dbReference type="FunFam" id="2.30.29.30:FF:000024">
    <property type="entry name" value="Spectrin beta chain"/>
    <property type="match status" value="1"/>
</dbReference>
<evidence type="ECO:0000256" key="5">
    <source>
        <dbReference type="ARBA" id="ARBA00022737"/>
    </source>
</evidence>
<evidence type="ECO:0000256" key="7">
    <source>
        <dbReference type="ARBA" id="ARBA00023203"/>
    </source>
</evidence>
<feature type="compositionally biased region" description="Basic and acidic residues" evidence="11">
    <location>
        <begin position="2138"/>
        <end position="2165"/>
    </location>
</feature>
<evidence type="ECO:0000256" key="3">
    <source>
        <dbReference type="ARBA" id="ARBA00022467"/>
    </source>
</evidence>
<feature type="compositionally biased region" description="Basic and acidic residues" evidence="11">
    <location>
        <begin position="2196"/>
        <end position="2206"/>
    </location>
</feature>
<keyword evidence="7 9" id="KW-0009">Actin-binding</keyword>
<proteinExistence type="inferred from homology"/>
<evidence type="ECO:0000256" key="8">
    <source>
        <dbReference type="ARBA" id="ARBA00023212"/>
    </source>
</evidence>
<evidence type="ECO:0000256" key="11">
    <source>
        <dbReference type="SAM" id="MobiDB-lite"/>
    </source>
</evidence>
<keyword evidence="6" id="KW-0007">Acetylation</keyword>
<feature type="region of interest" description="Disordered" evidence="11">
    <location>
        <begin position="2091"/>
        <end position="2226"/>
    </location>
</feature>
<accession>A0A8C9UYK4</accession>
<feature type="compositionally biased region" description="Basic and acidic residues" evidence="11">
    <location>
        <begin position="2091"/>
        <end position="2118"/>
    </location>
</feature>
<feature type="coiled-coil region" evidence="10">
    <location>
        <begin position="1467"/>
        <end position="1494"/>
    </location>
</feature>
<dbReference type="Proteomes" id="UP000694397">
    <property type="component" value="Chromosome 10"/>
</dbReference>
<evidence type="ECO:0000256" key="4">
    <source>
        <dbReference type="ARBA" id="ARBA00022490"/>
    </source>
</evidence>
<dbReference type="GO" id="GO:0005200">
    <property type="term" value="F:structural constituent of cytoskeleton"/>
    <property type="evidence" value="ECO:0007669"/>
    <property type="project" value="UniProtKB-UniRule"/>
</dbReference>
<dbReference type="FunFam" id="1.20.58.60:FF:000059">
    <property type="entry name" value="Spectrin beta chain"/>
    <property type="match status" value="1"/>
</dbReference>
<evidence type="ECO:0000256" key="10">
    <source>
        <dbReference type="SAM" id="Coils"/>
    </source>
</evidence>
<dbReference type="FunFam" id="1.20.58.60:FF:000294">
    <property type="entry name" value="Spectrin beta chain"/>
    <property type="match status" value="1"/>
</dbReference>
<evidence type="ECO:0000313" key="15">
    <source>
        <dbReference type="Proteomes" id="UP000694397"/>
    </source>
</evidence>
<keyword evidence="10" id="KW-0175">Coiled coil</keyword>
<dbReference type="PROSITE" id="PS00019">
    <property type="entry name" value="ACTININ_1"/>
    <property type="match status" value="1"/>
</dbReference>
<feature type="coiled-coil region" evidence="10">
    <location>
        <begin position="761"/>
        <end position="788"/>
    </location>
</feature>
<keyword evidence="5" id="KW-0677">Repeat</keyword>
<evidence type="ECO:0000259" key="13">
    <source>
        <dbReference type="PROSITE" id="PS50021"/>
    </source>
</evidence>
<evidence type="ECO:0000256" key="2">
    <source>
        <dbReference type="ARBA" id="ARBA00006826"/>
    </source>
</evidence>
<feature type="compositionally biased region" description="Basic and acidic residues" evidence="11">
    <location>
        <begin position="2175"/>
        <end position="2187"/>
    </location>
</feature>
<feature type="coiled-coil region" evidence="10">
    <location>
        <begin position="1041"/>
        <end position="1082"/>
    </location>
</feature>
<dbReference type="PROSITE" id="PS00020">
    <property type="entry name" value="ACTININ_2"/>
    <property type="match status" value="1"/>
</dbReference>
<feature type="domain" description="PH" evidence="12">
    <location>
        <begin position="2225"/>
        <end position="2332"/>
    </location>
</feature>
<feature type="coiled-coil region" evidence="10">
    <location>
        <begin position="1362"/>
        <end position="1389"/>
    </location>
</feature>
<dbReference type="InterPro" id="IPR002017">
    <property type="entry name" value="Spectrin_repeat"/>
</dbReference>
<evidence type="ECO:0000259" key="12">
    <source>
        <dbReference type="PROSITE" id="PS50003"/>
    </source>
</evidence>
<reference evidence="14" key="2">
    <citation type="submission" date="2025-08" db="UniProtKB">
        <authorList>
            <consortium name="Ensembl"/>
        </authorList>
    </citation>
    <scope>IDENTIFICATION</scope>
</reference>
<dbReference type="Ensembl" id="ENSSFOT00015006206.2">
    <property type="protein sequence ID" value="ENSSFOP00015006107.2"/>
    <property type="gene ID" value="ENSSFOG00015003856.2"/>
</dbReference>
<dbReference type="Pfam" id="PF00169">
    <property type="entry name" value="PH"/>
    <property type="match status" value="1"/>
</dbReference>
<dbReference type="SMART" id="SM00033">
    <property type="entry name" value="CH"/>
    <property type="match status" value="2"/>
</dbReference>
<dbReference type="InterPro" id="IPR018159">
    <property type="entry name" value="Spectrin/alpha-actinin"/>
</dbReference>
<evidence type="ECO:0000313" key="14">
    <source>
        <dbReference type="Ensembl" id="ENSSFOP00015006107.2"/>
    </source>
</evidence>
<dbReference type="FunFam" id="1.10.418.10:FF:000004">
    <property type="entry name" value="Spectrin beta chain"/>
    <property type="match status" value="1"/>
</dbReference>
<dbReference type="InterPro" id="IPR011993">
    <property type="entry name" value="PH-like_dom_sf"/>
</dbReference>
<dbReference type="PROSITE" id="PS50021">
    <property type="entry name" value="CH"/>
    <property type="match status" value="2"/>
</dbReference>
<keyword evidence="15" id="KW-1185">Reference proteome</keyword>
<dbReference type="SMART" id="SM00150">
    <property type="entry name" value="SPEC"/>
    <property type="match status" value="17"/>
</dbReference>
<reference evidence="14 15" key="1">
    <citation type="submission" date="2019-04" db="EMBL/GenBank/DDBJ databases">
        <authorList>
            <consortium name="Wellcome Sanger Institute Data Sharing"/>
        </authorList>
    </citation>
    <scope>NUCLEOTIDE SEQUENCE [LARGE SCALE GENOMIC DNA]</scope>
</reference>
<dbReference type="SUPFAM" id="SSF47576">
    <property type="entry name" value="Calponin-homology domain, CH-domain"/>
    <property type="match status" value="1"/>
</dbReference>
<dbReference type="CDD" id="cd21246">
    <property type="entry name" value="CH_SPTB-like_rpt1"/>
    <property type="match status" value="1"/>
</dbReference>
<keyword evidence="3 9" id="KW-0117">Actin capping</keyword>
<evidence type="ECO:0000256" key="1">
    <source>
        <dbReference type="ARBA" id="ARBA00004245"/>
    </source>
</evidence>
<dbReference type="InterPro" id="IPR016343">
    <property type="entry name" value="Spectrin_bsu"/>
</dbReference>
<dbReference type="GeneTree" id="ENSGT00940000156343"/>
<dbReference type="PIRSF" id="PIRSF002297">
    <property type="entry name" value="Spectrin_beta_subunit"/>
    <property type="match status" value="1"/>
</dbReference>
<organism evidence="14 15">
    <name type="scientific">Scleropages formosus</name>
    <name type="common">Asian bonytongue</name>
    <name type="synonym">Osteoglossum formosum</name>
    <dbReference type="NCBI Taxonomy" id="113540"/>
    <lineage>
        <taxon>Eukaryota</taxon>
        <taxon>Metazoa</taxon>
        <taxon>Chordata</taxon>
        <taxon>Craniata</taxon>
        <taxon>Vertebrata</taxon>
        <taxon>Euteleostomi</taxon>
        <taxon>Actinopterygii</taxon>
        <taxon>Neopterygii</taxon>
        <taxon>Teleostei</taxon>
        <taxon>Osteoglossocephala</taxon>
        <taxon>Osteoglossomorpha</taxon>
        <taxon>Osteoglossiformes</taxon>
        <taxon>Osteoglossidae</taxon>
        <taxon>Scleropages</taxon>
    </lineage>
</organism>
<name>A0A8C9UYK4_SCLFO</name>
<dbReference type="FunFam" id="1.20.58.60:FF:000083">
    <property type="entry name" value="Spectrin beta chain"/>
    <property type="match status" value="1"/>
</dbReference>
<keyword evidence="4 9" id="KW-0963">Cytoplasm</keyword>
<comment type="subcellular location">
    <subcellularLocation>
        <location evidence="1">Cytoplasm</location>
        <location evidence="1">Cytoskeleton</location>
    </subcellularLocation>
</comment>
<dbReference type="InterPro" id="IPR001715">
    <property type="entry name" value="CH_dom"/>
</dbReference>
<dbReference type="InterPro" id="IPR001589">
    <property type="entry name" value="Actinin_actin-bd_CS"/>
</dbReference>
<dbReference type="Pfam" id="PF00435">
    <property type="entry name" value="Spectrin"/>
    <property type="match status" value="17"/>
</dbReference>
<dbReference type="GO" id="GO:0016020">
    <property type="term" value="C:membrane"/>
    <property type="evidence" value="ECO:0007669"/>
    <property type="project" value="UniProtKB-ARBA"/>
</dbReference>
<dbReference type="InterPro" id="IPR001605">
    <property type="entry name" value="PH_dom-spectrin-type"/>
</dbReference>
<reference evidence="14" key="3">
    <citation type="submission" date="2025-09" db="UniProtKB">
        <authorList>
            <consortium name="Ensembl"/>
        </authorList>
    </citation>
    <scope>IDENTIFICATION</scope>
</reference>
<dbReference type="InterPro" id="IPR036872">
    <property type="entry name" value="CH_dom_sf"/>
</dbReference>